<accession>B9S7U7</accession>
<evidence type="ECO:0000313" key="2">
    <source>
        <dbReference type="Proteomes" id="UP000008311"/>
    </source>
</evidence>
<name>B9S7U7_RICCO</name>
<proteinExistence type="predicted"/>
<gene>
    <name evidence="1" type="ORF">RCOM_1381910</name>
</gene>
<dbReference type="AlphaFoldDB" id="B9S7U7"/>
<dbReference type="EMBL" id="EQ973887">
    <property type="protein sequence ID" value="EEF40263.1"/>
    <property type="molecule type" value="Genomic_DNA"/>
</dbReference>
<sequence length="183" mass="20950">MSNGLFFAEGRFQCNFCQSLLFSSLWSLWLFRNDITFNTCTPNWGFSSWINAVEPAFPYSGSQLVFSLMGAKDWESRRKSPVNVVWKAPAASSVKWNVYASPMDWWRPPYNFRNFETIKESDSTIQLVGSWVKWRMALEEISELAATQLPFISFSPISRTGNQVVDGLAKSAVERTSDFVAWL</sequence>
<keyword evidence="2" id="KW-1185">Reference proteome</keyword>
<dbReference type="InParanoid" id="B9S7U7"/>
<evidence type="ECO:0000313" key="1">
    <source>
        <dbReference type="EMBL" id="EEF40263.1"/>
    </source>
</evidence>
<protein>
    <submittedName>
        <fullName evidence="1">Uncharacterized protein</fullName>
    </submittedName>
</protein>
<reference evidence="2" key="1">
    <citation type="journal article" date="2010" name="Nat. Biotechnol.">
        <title>Draft genome sequence of the oilseed species Ricinus communis.</title>
        <authorList>
            <person name="Chan A.P."/>
            <person name="Crabtree J."/>
            <person name="Zhao Q."/>
            <person name="Lorenzi H."/>
            <person name="Orvis J."/>
            <person name="Puiu D."/>
            <person name="Melake-Berhan A."/>
            <person name="Jones K.M."/>
            <person name="Redman J."/>
            <person name="Chen G."/>
            <person name="Cahoon E.B."/>
            <person name="Gedil M."/>
            <person name="Stanke M."/>
            <person name="Haas B.J."/>
            <person name="Wortman J.R."/>
            <person name="Fraser-Liggett C.M."/>
            <person name="Ravel J."/>
            <person name="Rabinowicz P.D."/>
        </authorList>
    </citation>
    <scope>NUCLEOTIDE SEQUENCE [LARGE SCALE GENOMIC DNA]</scope>
    <source>
        <strain evidence="2">cv. Hale</strain>
    </source>
</reference>
<dbReference type="Proteomes" id="UP000008311">
    <property type="component" value="Unassembled WGS sequence"/>
</dbReference>
<organism evidence="1 2">
    <name type="scientific">Ricinus communis</name>
    <name type="common">Castor bean</name>
    <dbReference type="NCBI Taxonomy" id="3988"/>
    <lineage>
        <taxon>Eukaryota</taxon>
        <taxon>Viridiplantae</taxon>
        <taxon>Streptophyta</taxon>
        <taxon>Embryophyta</taxon>
        <taxon>Tracheophyta</taxon>
        <taxon>Spermatophyta</taxon>
        <taxon>Magnoliopsida</taxon>
        <taxon>eudicotyledons</taxon>
        <taxon>Gunneridae</taxon>
        <taxon>Pentapetalae</taxon>
        <taxon>rosids</taxon>
        <taxon>fabids</taxon>
        <taxon>Malpighiales</taxon>
        <taxon>Euphorbiaceae</taxon>
        <taxon>Acalyphoideae</taxon>
        <taxon>Acalypheae</taxon>
        <taxon>Ricinus</taxon>
    </lineage>
</organism>